<dbReference type="KEGG" id="taa:NMY3_00186"/>
<gene>
    <name evidence="1" type="ORF">NMY3_00186</name>
</gene>
<organism evidence="1 2">
    <name type="scientific">Candidatus Nitrosocosmicus oleophilus</name>
    <dbReference type="NCBI Taxonomy" id="1353260"/>
    <lineage>
        <taxon>Archaea</taxon>
        <taxon>Nitrososphaerota</taxon>
        <taxon>Nitrososphaeria</taxon>
        <taxon>Nitrososphaerales</taxon>
        <taxon>Nitrososphaeraceae</taxon>
        <taxon>Candidatus Nitrosocosmicus</taxon>
    </lineage>
</organism>
<keyword evidence="2" id="KW-1185">Reference proteome</keyword>
<dbReference type="EMBL" id="CP012850">
    <property type="protein sequence ID" value="ALI34400.1"/>
    <property type="molecule type" value="Genomic_DNA"/>
</dbReference>
<protein>
    <submittedName>
        <fullName evidence="1">Uncharacterized protein</fullName>
    </submittedName>
</protein>
<dbReference type="GeneID" id="60420392"/>
<evidence type="ECO:0000313" key="2">
    <source>
        <dbReference type="Proteomes" id="UP000058925"/>
    </source>
</evidence>
<reference evidence="2" key="1">
    <citation type="submission" date="2015-10" db="EMBL/GenBank/DDBJ databases">
        <title>Niche specialization of a soil ammonia-oxidizing archaeon, Candidatus Nitrosocosmicus oleophilus.</title>
        <authorList>
            <person name="Jung M.-Y."/>
            <person name="Rhee S.-K."/>
        </authorList>
    </citation>
    <scope>NUCLEOTIDE SEQUENCE [LARGE SCALE GENOMIC DNA]</scope>
    <source>
        <strain evidence="2">MY3</strain>
    </source>
</reference>
<dbReference type="Proteomes" id="UP000058925">
    <property type="component" value="Chromosome"/>
</dbReference>
<dbReference type="AlphaFoldDB" id="A0A654LUB4"/>
<name>A0A654LUB4_9ARCH</name>
<proteinExistence type="predicted"/>
<dbReference type="RefSeq" id="WP_196817067.1">
    <property type="nucleotide sequence ID" value="NZ_CP012850.1"/>
</dbReference>
<evidence type="ECO:0000313" key="1">
    <source>
        <dbReference type="EMBL" id="ALI34400.1"/>
    </source>
</evidence>
<sequence>MEKKPDIPMLATGGDVARGNYTAITLQLVANSVTGITLPNIVHVNTP</sequence>
<accession>A0A654LUB4</accession>